<dbReference type="Pfam" id="PF21234">
    <property type="entry name" value="Phosphatase-like_N"/>
    <property type="match status" value="1"/>
</dbReference>
<protein>
    <submittedName>
        <fullName evidence="3">Phosphotyrosine protein phosphatase</fullName>
    </submittedName>
</protein>
<dbReference type="EMBL" id="CP011309">
    <property type="protein sequence ID" value="AKF27489.1"/>
    <property type="molecule type" value="Genomic_DNA"/>
</dbReference>
<name>A0A0F6SR79_9CORY</name>
<dbReference type="SMART" id="SM00226">
    <property type="entry name" value="LMWPc"/>
    <property type="match status" value="1"/>
</dbReference>
<dbReference type="InterPro" id="IPR023485">
    <property type="entry name" value="Ptyr_pPase"/>
</dbReference>
<dbReference type="HOGENOM" id="CLU_101344_0_0_11"/>
<dbReference type="SUPFAM" id="SSF52788">
    <property type="entry name" value="Phosphotyrosine protein phosphatases I"/>
    <property type="match status" value="1"/>
</dbReference>
<dbReference type="Gene3D" id="1.10.8.1060">
    <property type="entry name" value="Corynebacterium glutamicum thioredoxin-dependent arsenate reductase, N-terminal domain"/>
    <property type="match status" value="1"/>
</dbReference>
<dbReference type="Pfam" id="PF01451">
    <property type="entry name" value="LMWPc"/>
    <property type="match status" value="1"/>
</dbReference>
<gene>
    <name evidence="3" type="ORF">YH66_07995</name>
</gene>
<dbReference type="GO" id="GO:0046685">
    <property type="term" value="P:response to arsenic-containing substance"/>
    <property type="evidence" value="ECO:0007669"/>
    <property type="project" value="UniProtKB-KW"/>
</dbReference>
<dbReference type="Proteomes" id="UP000034037">
    <property type="component" value="Chromosome"/>
</dbReference>
<dbReference type="PATRIC" id="fig|92706.3.peg.1667"/>
<evidence type="ECO:0000259" key="2">
    <source>
        <dbReference type="SMART" id="SM00226"/>
    </source>
</evidence>
<keyword evidence="1" id="KW-0059">Arsenical resistance</keyword>
<dbReference type="InterPro" id="IPR036196">
    <property type="entry name" value="Ptyr_pPase_sf"/>
</dbReference>
<dbReference type="AlphaFoldDB" id="A0A0F6SR79"/>
<organism evidence="3 4">
    <name type="scientific">[Brevibacterium] flavum</name>
    <dbReference type="NCBI Taxonomy" id="92706"/>
    <lineage>
        <taxon>Bacteria</taxon>
        <taxon>Bacillati</taxon>
        <taxon>Actinomycetota</taxon>
        <taxon>Actinomycetes</taxon>
        <taxon>Mycobacteriales</taxon>
        <taxon>Corynebacteriaceae</taxon>
        <taxon>Corynebacterium</taxon>
    </lineage>
</organism>
<evidence type="ECO:0000313" key="3">
    <source>
        <dbReference type="EMBL" id="AKF27489.1"/>
    </source>
</evidence>
<accession>A0A0F6SR79</accession>
<dbReference type="RefSeq" id="WP_003860017.1">
    <property type="nucleotide sequence ID" value="NZ_CP011309.1"/>
</dbReference>
<reference evidence="3 4" key="1">
    <citation type="submission" date="2015-04" db="EMBL/GenBank/DDBJ databases">
        <title>Complete Genome Sequence of Brevibacterium flavum ATCC 15168.</title>
        <authorList>
            <person name="Ahn J."/>
            <person name="Park G."/>
            <person name="Jeon W."/>
            <person name="Jang Y."/>
            <person name="Jang M."/>
            <person name="Lee H."/>
            <person name="Lee H."/>
        </authorList>
    </citation>
    <scope>NUCLEOTIDE SEQUENCE [LARGE SCALE GENOMIC DNA]</scope>
    <source>
        <strain evidence="3 4">ATCC 15168</strain>
    </source>
</reference>
<feature type="domain" description="Phosphotyrosine protein phosphatase I" evidence="2">
    <location>
        <begin position="82"/>
        <end position="207"/>
    </location>
</feature>
<dbReference type="NCBIfam" id="NF046112">
    <property type="entry name" value="MSMEG_6209_Nter"/>
    <property type="match status" value="1"/>
</dbReference>
<dbReference type="InterPro" id="IPR048716">
    <property type="entry name" value="Phosphatase-like_N"/>
</dbReference>
<dbReference type="Gene3D" id="3.40.50.2300">
    <property type="match status" value="1"/>
</dbReference>
<evidence type="ECO:0000256" key="1">
    <source>
        <dbReference type="ARBA" id="ARBA00022849"/>
    </source>
</evidence>
<evidence type="ECO:0000313" key="4">
    <source>
        <dbReference type="Proteomes" id="UP000034037"/>
    </source>
</evidence>
<dbReference type="PANTHER" id="PTHR43428:SF1">
    <property type="entry name" value="ARSENATE REDUCTASE"/>
    <property type="match status" value="1"/>
</dbReference>
<dbReference type="PANTHER" id="PTHR43428">
    <property type="entry name" value="ARSENATE REDUCTASE"/>
    <property type="match status" value="1"/>
</dbReference>
<sequence length="213" mass="23631">MTEQAAPNLHTNILNRIANELALTYQGVFSSETINRYVFESYVSLARTAKIRTHLPILAERFAKDRLHALAVAEGKVISLVPQVLFVCVHNAGRSQIASALLSHYAGSSVEVRSAGSLPTSEVHPLVLEILSERGVNISDAFPKPLTDDVVRASDYVITMGCGDVCPIYPGKHYFDWELTDPSDEGREKIQEIIEEIDGRIRELWKSIQATQN</sequence>
<dbReference type="CDD" id="cd16345">
    <property type="entry name" value="LMWP_ArsC"/>
    <property type="match status" value="1"/>
</dbReference>
<proteinExistence type="predicted"/>
<keyword evidence="4" id="KW-1185">Reference proteome</keyword>